<keyword evidence="14" id="KW-1208">Phospholipid metabolism</keyword>
<feature type="transmembrane region" description="Helical" evidence="17">
    <location>
        <begin position="31"/>
        <end position="48"/>
    </location>
</feature>
<evidence type="ECO:0000256" key="14">
    <source>
        <dbReference type="ARBA" id="ARBA00023264"/>
    </source>
</evidence>
<dbReference type="RefSeq" id="WP_354195821.1">
    <property type="nucleotide sequence ID" value="NZ_JBEPML010000009.1"/>
</dbReference>
<dbReference type="Pfam" id="PF01066">
    <property type="entry name" value="CDP-OH_P_transf"/>
    <property type="match status" value="1"/>
</dbReference>
<evidence type="ECO:0000256" key="8">
    <source>
        <dbReference type="ARBA" id="ARBA00022679"/>
    </source>
</evidence>
<dbReference type="InterPro" id="IPR004570">
    <property type="entry name" value="Phosphatidylglycerol_P_synth"/>
</dbReference>
<gene>
    <name evidence="18" type="ORF">ABID37_002853</name>
</gene>
<dbReference type="GO" id="GO:0043337">
    <property type="term" value="F:cardiolipin synthase (CMP-forming)"/>
    <property type="evidence" value="ECO:0007669"/>
    <property type="project" value="UniProtKB-EC"/>
</dbReference>
<evidence type="ECO:0000256" key="7">
    <source>
        <dbReference type="ARBA" id="ARBA00022516"/>
    </source>
</evidence>
<evidence type="ECO:0000256" key="9">
    <source>
        <dbReference type="ARBA" id="ARBA00022692"/>
    </source>
</evidence>
<keyword evidence="12 17" id="KW-0472">Membrane</keyword>
<evidence type="ECO:0000256" key="16">
    <source>
        <dbReference type="RuleBase" id="RU003750"/>
    </source>
</evidence>
<dbReference type="InterPro" id="IPR000462">
    <property type="entry name" value="CDP-OH_P_trans"/>
</dbReference>
<feature type="transmembrane region" description="Helical" evidence="17">
    <location>
        <begin position="69"/>
        <end position="90"/>
    </location>
</feature>
<feature type="transmembrane region" description="Helical" evidence="17">
    <location>
        <begin position="150"/>
        <end position="171"/>
    </location>
</feature>
<feature type="transmembrane region" description="Helical" evidence="17">
    <location>
        <begin position="124"/>
        <end position="144"/>
    </location>
</feature>
<accession>A0ABV2N0P2</accession>
<evidence type="ECO:0000256" key="4">
    <source>
        <dbReference type="ARBA" id="ARBA00010441"/>
    </source>
</evidence>
<dbReference type="InterPro" id="IPR048254">
    <property type="entry name" value="CDP_ALCOHOL_P_TRANSF_CS"/>
</dbReference>
<comment type="pathway">
    <text evidence="2">Phospholipid metabolism; phosphatidylglycerol biosynthesis; phosphatidylglycerol from CDP-diacylglycerol: step 1/2.</text>
</comment>
<proteinExistence type="inferred from homology"/>
<keyword evidence="7" id="KW-0444">Lipid biosynthesis</keyword>
<dbReference type="PROSITE" id="PS00379">
    <property type="entry name" value="CDP_ALCOHOL_P_TRANSF"/>
    <property type="match status" value="1"/>
</dbReference>
<dbReference type="InterPro" id="IPR043130">
    <property type="entry name" value="CDP-OH_PTrfase_TM_dom"/>
</dbReference>
<keyword evidence="9 17" id="KW-0812">Transmembrane</keyword>
<comment type="subcellular location">
    <subcellularLocation>
        <location evidence="1">Membrane</location>
        <topology evidence="1">Multi-pass membrane protein</topology>
    </subcellularLocation>
</comment>
<dbReference type="EMBL" id="JBEPML010000009">
    <property type="protein sequence ID" value="MET3792635.1"/>
    <property type="molecule type" value="Genomic_DNA"/>
</dbReference>
<evidence type="ECO:0000256" key="6">
    <source>
        <dbReference type="ARBA" id="ARBA00014944"/>
    </source>
</evidence>
<keyword evidence="19" id="KW-1185">Reference proteome</keyword>
<organism evidence="18 19">
    <name type="scientific">Aquamicrobium terrae</name>
    <dbReference type="NCBI Taxonomy" id="1324945"/>
    <lineage>
        <taxon>Bacteria</taxon>
        <taxon>Pseudomonadati</taxon>
        <taxon>Pseudomonadota</taxon>
        <taxon>Alphaproteobacteria</taxon>
        <taxon>Hyphomicrobiales</taxon>
        <taxon>Phyllobacteriaceae</taxon>
        <taxon>Aquamicrobium</taxon>
    </lineage>
</organism>
<evidence type="ECO:0000256" key="11">
    <source>
        <dbReference type="ARBA" id="ARBA00023098"/>
    </source>
</evidence>
<dbReference type="PIRSF" id="PIRSF000847">
    <property type="entry name" value="Phos_ph_gly_syn"/>
    <property type="match status" value="1"/>
</dbReference>
<sequence length="184" mass="19567">MTVPNLITILRLLLVPGVVLAMLQGRWEWAFAGFLVAGVSDGVDGFIARQFNQRSQLGAYLDPIADKTLLVSVFVVLGYIGELPLWLVIAAVSRDGLIVCAVLLSTIIGNPVEMKPLLVSKVNTAVQILLACIVLAELAFGMGFGPLRLLLIILSGLLTVASAAAYLLGWLKHMSGNGKGTIQN</sequence>
<reference evidence="18 19" key="1">
    <citation type="submission" date="2024-06" db="EMBL/GenBank/DDBJ databases">
        <title>Genomic Encyclopedia of Type Strains, Phase IV (KMG-IV): sequencing the most valuable type-strain genomes for metagenomic binning, comparative biology and taxonomic classification.</title>
        <authorList>
            <person name="Goeker M."/>
        </authorList>
    </citation>
    <scope>NUCLEOTIDE SEQUENCE [LARGE SCALE GENOMIC DNA]</scope>
    <source>
        <strain evidence="18 19">DSM 27865</strain>
    </source>
</reference>
<dbReference type="Gene3D" id="1.20.120.1760">
    <property type="match status" value="1"/>
</dbReference>
<dbReference type="Proteomes" id="UP001549076">
    <property type="component" value="Unassembled WGS sequence"/>
</dbReference>
<dbReference type="PANTHER" id="PTHR14269">
    <property type="entry name" value="CDP-DIACYLGLYCEROL--GLYCEROL-3-PHOSPHATE 3-PHOSPHATIDYLTRANSFERASE-RELATED"/>
    <property type="match status" value="1"/>
</dbReference>
<comment type="catalytic activity">
    <reaction evidence="15">
        <text>a CDP-1,2-diacyl-sn-glycerol + sn-glycerol 3-phosphate = a 1,2-diacyl-sn-glycero-3-phospho-(1'-sn-glycero-3'-phosphate) + CMP + H(+)</text>
        <dbReference type="Rhea" id="RHEA:12593"/>
        <dbReference type="ChEBI" id="CHEBI:15378"/>
        <dbReference type="ChEBI" id="CHEBI:57597"/>
        <dbReference type="ChEBI" id="CHEBI:58332"/>
        <dbReference type="ChEBI" id="CHEBI:60110"/>
        <dbReference type="ChEBI" id="CHEBI:60377"/>
        <dbReference type="EC" id="2.7.8.5"/>
    </reaction>
</comment>
<dbReference type="EC" id="2.7.8.5" evidence="5"/>
<keyword evidence="10 17" id="KW-1133">Transmembrane helix</keyword>
<comment type="caution">
    <text evidence="18">The sequence shown here is derived from an EMBL/GenBank/DDBJ whole genome shotgun (WGS) entry which is preliminary data.</text>
</comment>
<comment type="pathway">
    <text evidence="3">Lipid metabolism.</text>
</comment>
<evidence type="ECO:0000256" key="5">
    <source>
        <dbReference type="ARBA" id="ARBA00013170"/>
    </source>
</evidence>
<name>A0ABV2N0P2_9HYPH</name>
<evidence type="ECO:0000256" key="15">
    <source>
        <dbReference type="ARBA" id="ARBA00048586"/>
    </source>
</evidence>
<evidence type="ECO:0000256" key="3">
    <source>
        <dbReference type="ARBA" id="ARBA00005189"/>
    </source>
</evidence>
<protein>
    <recommendedName>
        <fullName evidence="6">CDP-diacylglycerol--glycerol-3-phosphate 3-phosphatidyltransferase</fullName>
        <ecNumber evidence="5">2.7.8.5</ecNumber>
    </recommendedName>
</protein>
<evidence type="ECO:0000256" key="17">
    <source>
        <dbReference type="SAM" id="Phobius"/>
    </source>
</evidence>
<keyword evidence="13" id="KW-0594">Phospholipid biosynthesis</keyword>
<evidence type="ECO:0000313" key="19">
    <source>
        <dbReference type="Proteomes" id="UP001549076"/>
    </source>
</evidence>
<evidence type="ECO:0000313" key="18">
    <source>
        <dbReference type="EMBL" id="MET3792635.1"/>
    </source>
</evidence>
<comment type="similarity">
    <text evidence="4 16">Belongs to the CDP-alcohol phosphatidyltransferase class-I family.</text>
</comment>
<keyword evidence="11" id="KW-0443">Lipid metabolism</keyword>
<evidence type="ECO:0000256" key="13">
    <source>
        <dbReference type="ARBA" id="ARBA00023209"/>
    </source>
</evidence>
<evidence type="ECO:0000256" key="10">
    <source>
        <dbReference type="ARBA" id="ARBA00022989"/>
    </source>
</evidence>
<evidence type="ECO:0000256" key="12">
    <source>
        <dbReference type="ARBA" id="ARBA00023136"/>
    </source>
</evidence>
<evidence type="ECO:0000256" key="2">
    <source>
        <dbReference type="ARBA" id="ARBA00005042"/>
    </source>
</evidence>
<dbReference type="PANTHER" id="PTHR14269:SF62">
    <property type="entry name" value="CDP-DIACYLGLYCEROL--GLYCEROL-3-PHOSPHATE 3-PHOSPHATIDYLTRANSFERASE 1, CHLOROPLASTIC"/>
    <property type="match status" value="1"/>
</dbReference>
<evidence type="ECO:0000256" key="1">
    <source>
        <dbReference type="ARBA" id="ARBA00004141"/>
    </source>
</evidence>
<dbReference type="InterPro" id="IPR050324">
    <property type="entry name" value="CDP-alcohol_PTase-I"/>
</dbReference>
<keyword evidence="8 16" id="KW-0808">Transferase</keyword>